<dbReference type="Gene3D" id="2.30.30.70">
    <property type="entry name" value="Ribosomal protein L21"/>
    <property type="match status" value="1"/>
</dbReference>
<dbReference type="GO" id="GO:0003735">
    <property type="term" value="F:structural constituent of ribosome"/>
    <property type="evidence" value="ECO:0007669"/>
    <property type="project" value="InterPro"/>
</dbReference>
<proteinExistence type="inferred from homology"/>
<dbReference type="STRING" id="145388.A0A0D2KHG8"/>
<evidence type="ECO:0000256" key="4">
    <source>
        <dbReference type="SAM" id="MobiDB-lite"/>
    </source>
</evidence>
<dbReference type="GO" id="GO:0006412">
    <property type="term" value="P:translation"/>
    <property type="evidence" value="ECO:0007669"/>
    <property type="project" value="InterPro"/>
</dbReference>
<keyword evidence="2 5" id="KW-0689">Ribosomal protein</keyword>
<protein>
    <submittedName>
        <fullName evidence="5">60S ribosomal protein L21-2</fullName>
    </submittedName>
</protein>
<dbReference type="FunFam" id="6.10.250.3260:FF:000002">
    <property type="entry name" value="60S ribosomal protein L21"/>
    <property type="match status" value="1"/>
</dbReference>
<keyword evidence="3" id="KW-0687">Ribonucleoprotein</keyword>
<accession>A0A0D2KHG8</accession>
<sequence length="205" mass="23514">MPGGQGLRHRTRDLFQRGFRQKGFIPLSTYLRVYKVGDYVDIKMNAAVQKGMAFKWYHGKTGVVWNVTKRAVGVEVNKTLNTQQQQQQQQQRQQRQQQQRQQGQQQQQAAGAGAAATAASTVRGRIIRKRIHVRIEHIQPSRCRADFLKRREDNDAIKHEAKVKGEKPPSLKRQPRVPRDGFTLTNVSMETMTAIPYDIIKEGII</sequence>
<gene>
    <name evidence="5" type="ORF">MNEG_12749</name>
</gene>
<dbReference type="Gene3D" id="6.10.250.3260">
    <property type="match status" value="1"/>
</dbReference>
<evidence type="ECO:0000256" key="2">
    <source>
        <dbReference type="ARBA" id="ARBA00022980"/>
    </source>
</evidence>
<dbReference type="FunFam" id="2.30.30.70:FF:000001">
    <property type="entry name" value="60S ribosomal protein L21"/>
    <property type="match status" value="1"/>
</dbReference>
<dbReference type="GeneID" id="25730142"/>
<dbReference type="GO" id="GO:1990904">
    <property type="term" value="C:ribonucleoprotein complex"/>
    <property type="evidence" value="ECO:0007669"/>
    <property type="project" value="UniProtKB-KW"/>
</dbReference>
<comment type="similarity">
    <text evidence="1">Belongs to the eukaryotic ribosomal protein eL21 family.</text>
</comment>
<dbReference type="GO" id="GO:0005840">
    <property type="term" value="C:ribosome"/>
    <property type="evidence" value="ECO:0007669"/>
    <property type="project" value="UniProtKB-KW"/>
</dbReference>
<dbReference type="InterPro" id="IPR036948">
    <property type="entry name" value="Ribosomal_eL21_sf"/>
</dbReference>
<reference evidence="5 6" key="1">
    <citation type="journal article" date="2013" name="BMC Genomics">
        <title>Reconstruction of the lipid metabolism for the microalga Monoraphidium neglectum from its genome sequence reveals characteristics suitable for biofuel production.</title>
        <authorList>
            <person name="Bogen C."/>
            <person name="Al-Dilaimi A."/>
            <person name="Albersmeier A."/>
            <person name="Wichmann J."/>
            <person name="Grundmann M."/>
            <person name="Rupp O."/>
            <person name="Lauersen K.J."/>
            <person name="Blifernez-Klassen O."/>
            <person name="Kalinowski J."/>
            <person name="Goesmann A."/>
            <person name="Mussgnug J.H."/>
            <person name="Kruse O."/>
        </authorList>
    </citation>
    <scope>NUCLEOTIDE SEQUENCE [LARGE SCALE GENOMIC DNA]</scope>
    <source>
        <strain evidence="5 6">SAG 48.87</strain>
    </source>
</reference>
<dbReference type="AlphaFoldDB" id="A0A0D2KHG8"/>
<organism evidence="5 6">
    <name type="scientific">Monoraphidium neglectum</name>
    <dbReference type="NCBI Taxonomy" id="145388"/>
    <lineage>
        <taxon>Eukaryota</taxon>
        <taxon>Viridiplantae</taxon>
        <taxon>Chlorophyta</taxon>
        <taxon>core chlorophytes</taxon>
        <taxon>Chlorophyceae</taxon>
        <taxon>CS clade</taxon>
        <taxon>Sphaeropleales</taxon>
        <taxon>Selenastraceae</taxon>
        <taxon>Monoraphidium</taxon>
    </lineage>
</organism>
<dbReference type="SUPFAM" id="SSF81995">
    <property type="entry name" value="beta-sandwich domain of Sec23/24"/>
    <property type="match status" value="1"/>
</dbReference>
<dbReference type="EMBL" id="KK103631">
    <property type="protein sequence ID" value="KIY95213.1"/>
    <property type="molecule type" value="Genomic_DNA"/>
</dbReference>
<keyword evidence="6" id="KW-1185">Reference proteome</keyword>
<dbReference type="Proteomes" id="UP000054498">
    <property type="component" value="Unassembled WGS sequence"/>
</dbReference>
<dbReference type="PROSITE" id="PS01171">
    <property type="entry name" value="RIBOSOMAL_L21E"/>
    <property type="match status" value="1"/>
</dbReference>
<dbReference type="KEGG" id="mng:MNEG_12749"/>
<dbReference type="PANTHER" id="PTHR20981">
    <property type="entry name" value="60S RIBOSOMAL PROTEIN L21"/>
    <property type="match status" value="1"/>
</dbReference>
<dbReference type="InterPro" id="IPR008991">
    <property type="entry name" value="Translation_prot_SH3-like_sf"/>
</dbReference>
<dbReference type="InterPro" id="IPR018259">
    <property type="entry name" value="Ribosomal_eL21_CS"/>
</dbReference>
<dbReference type="RefSeq" id="XP_013894233.1">
    <property type="nucleotide sequence ID" value="XM_014038779.1"/>
</dbReference>
<name>A0A0D2KHG8_9CHLO</name>
<evidence type="ECO:0000256" key="1">
    <source>
        <dbReference type="ARBA" id="ARBA00008427"/>
    </source>
</evidence>
<dbReference type="OrthoDB" id="1539250at2759"/>
<feature type="region of interest" description="Disordered" evidence="4">
    <location>
        <begin position="87"/>
        <end position="116"/>
    </location>
</feature>
<dbReference type="SUPFAM" id="SSF50104">
    <property type="entry name" value="Translation proteins SH3-like domain"/>
    <property type="match status" value="1"/>
</dbReference>
<dbReference type="Pfam" id="PF01157">
    <property type="entry name" value="Ribosomal_L21e"/>
    <property type="match status" value="1"/>
</dbReference>
<evidence type="ECO:0000313" key="5">
    <source>
        <dbReference type="EMBL" id="KIY95213.1"/>
    </source>
</evidence>
<evidence type="ECO:0000313" key="6">
    <source>
        <dbReference type="Proteomes" id="UP000054498"/>
    </source>
</evidence>
<dbReference type="InterPro" id="IPR001147">
    <property type="entry name" value="Ribosomal_eL21"/>
</dbReference>
<evidence type="ECO:0000256" key="3">
    <source>
        <dbReference type="ARBA" id="ARBA00023274"/>
    </source>
</evidence>